<comment type="caution">
    <text evidence="5">The sequence shown here is derived from an EMBL/GenBank/DDBJ whole genome shotgun (WGS) entry which is preliminary data.</text>
</comment>
<proteinExistence type="predicted"/>
<dbReference type="Gene3D" id="3.30.70.270">
    <property type="match status" value="1"/>
</dbReference>
<dbReference type="PANTHER" id="PTHR45138">
    <property type="entry name" value="REGULATORY COMPONENTS OF SENSORY TRANSDUCTION SYSTEM"/>
    <property type="match status" value="1"/>
</dbReference>
<organism evidence="5 6">
    <name type="scientific">Litoribrevibacter euphylliae</name>
    <dbReference type="NCBI Taxonomy" id="1834034"/>
    <lineage>
        <taxon>Bacteria</taxon>
        <taxon>Pseudomonadati</taxon>
        <taxon>Pseudomonadota</taxon>
        <taxon>Gammaproteobacteria</taxon>
        <taxon>Oceanospirillales</taxon>
        <taxon>Oceanospirillaceae</taxon>
        <taxon>Litoribrevibacter</taxon>
    </lineage>
</organism>
<feature type="transmembrane region" description="Helical" evidence="3">
    <location>
        <begin position="142"/>
        <end position="161"/>
    </location>
</feature>
<dbReference type="EC" id="2.7.7.65" evidence="1"/>
<dbReference type="Proteomes" id="UP001595476">
    <property type="component" value="Unassembled WGS sequence"/>
</dbReference>
<dbReference type="InterPro" id="IPR043128">
    <property type="entry name" value="Rev_trsase/Diguanyl_cyclase"/>
</dbReference>
<dbReference type="CDD" id="cd01949">
    <property type="entry name" value="GGDEF"/>
    <property type="match status" value="1"/>
</dbReference>
<keyword evidence="3" id="KW-1133">Transmembrane helix</keyword>
<dbReference type="EMBL" id="JBHRSZ010000002">
    <property type="protein sequence ID" value="MFC3150164.1"/>
    <property type="molecule type" value="Genomic_DNA"/>
</dbReference>
<evidence type="ECO:0000256" key="2">
    <source>
        <dbReference type="ARBA" id="ARBA00034247"/>
    </source>
</evidence>
<reference evidence="6" key="1">
    <citation type="journal article" date="2019" name="Int. J. Syst. Evol. Microbiol.">
        <title>The Global Catalogue of Microorganisms (GCM) 10K type strain sequencing project: providing services to taxonomists for standard genome sequencing and annotation.</title>
        <authorList>
            <consortium name="The Broad Institute Genomics Platform"/>
            <consortium name="The Broad Institute Genome Sequencing Center for Infectious Disease"/>
            <person name="Wu L."/>
            <person name="Ma J."/>
        </authorList>
    </citation>
    <scope>NUCLEOTIDE SEQUENCE [LARGE SCALE GENOMIC DNA]</scope>
    <source>
        <strain evidence="6">KCTC 52438</strain>
    </source>
</reference>
<feature type="domain" description="GGDEF" evidence="4">
    <location>
        <begin position="235"/>
        <end position="374"/>
    </location>
</feature>
<evidence type="ECO:0000313" key="6">
    <source>
        <dbReference type="Proteomes" id="UP001595476"/>
    </source>
</evidence>
<evidence type="ECO:0000256" key="3">
    <source>
        <dbReference type="SAM" id="Phobius"/>
    </source>
</evidence>
<feature type="transmembrane region" description="Helical" evidence="3">
    <location>
        <begin position="55"/>
        <end position="73"/>
    </location>
</feature>
<evidence type="ECO:0000256" key="1">
    <source>
        <dbReference type="ARBA" id="ARBA00012528"/>
    </source>
</evidence>
<keyword evidence="3" id="KW-0812">Transmembrane</keyword>
<keyword evidence="6" id="KW-1185">Reference proteome</keyword>
<dbReference type="InterPro" id="IPR050469">
    <property type="entry name" value="Diguanylate_Cyclase"/>
</dbReference>
<accession>A0ABV7H8D8</accession>
<sequence length="384" mass="43643">MNDPKLSEDVVGSHLEVDVRVAFDTQKRMALGVLIYPFIWLINGIGSGIFLEQPLLFWGALCLFVIVAAIRWLHLRSLSRDDGFNIKRWKSWLIWLLMPHSLLWGGLFAYSLQQPNSMFLMLMTFSTAGLVPGGTDNFAPNLKLGVFFVLSMILPAILVTLSVTHQWAMTLLLLVYMFFILDLAKRQSQAYWGSLNNELVLAKLSRTDALTQLDNRRFFDEKLNELCHLTSRNHEKITVAIVDCDFFKKINDSHGHDVGDQCLKHLATLLTKCLPRTTDICARFGGEEFSLILPGTDVEGARLVMERIRQRIESTPLKLADINLSMTVSIGSVSRVVKNYETNLPTQLFKEADKALYRAKETGRNRCVFCVYDEVSKDYLILDS</sequence>
<feature type="transmembrane region" description="Helical" evidence="3">
    <location>
        <begin position="29"/>
        <end position="49"/>
    </location>
</feature>
<dbReference type="PANTHER" id="PTHR45138:SF9">
    <property type="entry name" value="DIGUANYLATE CYCLASE DGCM-RELATED"/>
    <property type="match status" value="1"/>
</dbReference>
<evidence type="ECO:0000313" key="5">
    <source>
        <dbReference type="EMBL" id="MFC3150164.1"/>
    </source>
</evidence>
<feature type="transmembrane region" description="Helical" evidence="3">
    <location>
        <begin position="118"/>
        <end position="135"/>
    </location>
</feature>
<feature type="transmembrane region" description="Helical" evidence="3">
    <location>
        <begin position="93"/>
        <end position="112"/>
    </location>
</feature>
<dbReference type="SMART" id="SM00267">
    <property type="entry name" value="GGDEF"/>
    <property type="match status" value="1"/>
</dbReference>
<keyword evidence="3" id="KW-0472">Membrane</keyword>
<dbReference type="RefSeq" id="WP_386716455.1">
    <property type="nucleotide sequence ID" value="NZ_JBHRSZ010000002.1"/>
</dbReference>
<dbReference type="SUPFAM" id="SSF55073">
    <property type="entry name" value="Nucleotide cyclase"/>
    <property type="match status" value="1"/>
</dbReference>
<evidence type="ECO:0000259" key="4">
    <source>
        <dbReference type="PROSITE" id="PS50887"/>
    </source>
</evidence>
<dbReference type="InterPro" id="IPR000160">
    <property type="entry name" value="GGDEF_dom"/>
</dbReference>
<dbReference type="InterPro" id="IPR029787">
    <property type="entry name" value="Nucleotide_cyclase"/>
</dbReference>
<dbReference type="PROSITE" id="PS50887">
    <property type="entry name" value="GGDEF"/>
    <property type="match status" value="1"/>
</dbReference>
<name>A0ABV7H8D8_9GAMM</name>
<gene>
    <name evidence="5" type="ORF">ACFOEK_03930</name>
</gene>
<dbReference type="Pfam" id="PF00990">
    <property type="entry name" value="GGDEF"/>
    <property type="match status" value="1"/>
</dbReference>
<dbReference type="NCBIfam" id="TIGR00254">
    <property type="entry name" value="GGDEF"/>
    <property type="match status" value="1"/>
</dbReference>
<protein>
    <recommendedName>
        <fullName evidence="1">diguanylate cyclase</fullName>
        <ecNumber evidence="1">2.7.7.65</ecNumber>
    </recommendedName>
</protein>
<comment type="catalytic activity">
    <reaction evidence="2">
        <text>2 GTP = 3',3'-c-di-GMP + 2 diphosphate</text>
        <dbReference type="Rhea" id="RHEA:24898"/>
        <dbReference type="ChEBI" id="CHEBI:33019"/>
        <dbReference type="ChEBI" id="CHEBI:37565"/>
        <dbReference type="ChEBI" id="CHEBI:58805"/>
        <dbReference type="EC" id="2.7.7.65"/>
    </reaction>
</comment>